<dbReference type="SUPFAM" id="SSF53720">
    <property type="entry name" value="ALDH-like"/>
    <property type="match status" value="1"/>
</dbReference>
<dbReference type="InterPro" id="IPR015590">
    <property type="entry name" value="Aldehyde_DH_dom"/>
</dbReference>
<reference evidence="7" key="3">
    <citation type="submission" date="2025-09" db="UniProtKB">
        <authorList>
            <consortium name="Ensembl"/>
        </authorList>
    </citation>
    <scope>IDENTIFICATION</scope>
</reference>
<evidence type="ECO:0000256" key="1">
    <source>
        <dbReference type="ARBA" id="ARBA00003743"/>
    </source>
</evidence>
<dbReference type="FunFam" id="3.40.309.10:FF:000004">
    <property type="entry name" value="Succinate-semialdehyde dehydrogenase I"/>
    <property type="match status" value="1"/>
</dbReference>
<dbReference type="Proteomes" id="UP000265120">
    <property type="component" value="Chromosome 13"/>
</dbReference>
<evidence type="ECO:0000256" key="5">
    <source>
        <dbReference type="RuleBase" id="RU365091"/>
    </source>
</evidence>
<keyword evidence="5" id="KW-0520">NAD</keyword>
<name>A0A3P8WCS8_CYNSE</name>
<dbReference type="Pfam" id="PF00171">
    <property type="entry name" value="Aldedh"/>
    <property type="match status" value="1"/>
</dbReference>
<organism evidence="7 8">
    <name type="scientific">Cynoglossus semilaevis</name>
    <name type="common">Tongue sole</name>
    <dbReference type="NCBI Taxonomy" id="244447"/>
    <lineage>
        <taxon>Eukaryota</taxon>
        <taxon>Metazoa</taxon>
        <taxon>Chordata</taxon>
        <taxon>Craniata</taxon>
        <taxon>Vertebrata</taxon>
        <taxon>Euteleostomi</taxon>
        <taxon>Actinopterygii</taxon>
        <taxon>Neopterygii</taxon>
        <taxon>Teleostei</taxon>
        <taxon>Neoteleostei</taxon>
        <taxon>Acanthomorphata</taxon>
        <taxon>Carangaria</taxon>
        <taxon>Pleuronectiformes</taxon>
        <taxon>Pleuronectoidei</taxon>
        <taxon>Cynoglossidae</taxon>
        <taxon>Cynoglossinae</taxon>
        <taxon>Cynoglossus</taxon>
    </lineage>
</organism>
<evidence type="ECO:0000259" key="6">
    <source>
        <dbReference type="Pfam" id="PF00171"/>
    </source>
</evidence>
<evidence type="ECO:0000313" key="8">
    <source>
        <dbReference type="Proteomes" id="UP000265120"/>
    </source>
</evidence>
<dbReference type="GO" id="GO:0004777">
    <property type="term" value="F:succinate-semialdehyde dehydrogenase (NAD+) activity"/>
    <property type="evidence" value="ECO:0007669"/>
    <property type="project" value="UniProtKB-UniRule"/>
</dbReference>
<keyword evidence="4 5" id="KW-0560">Oxidoreductase</keyword>
<comment type="subunit">
    <text evidence="5">Homotetramer.</text>
</comment>
<dbReference type="FunFam" id="3.40.605.10:FF:000096">
    <property type="entry name" value="Succinate-semialdehyde dehydrogenase, mitochondrial"/>
    <property type="match status" value="1"/>
</dbReference>
<dbReference type="Gene3D" id="3.40.605.10">
    <property type="entry name" value="Aldehyde Dehydrogenase, Chain A, domain 1"/>
    <property type="match status" value="1"/>
</dbReference>
<dbReference type="InterPro" id="IPR016160">
    <property type="entry name" value="Ald_DH_CS_CYS"/>
</dbReference>
<dbReference type="Gene3D" id="3.40.309.10">
    <property type="entry name" value="Aldehyde Dehydrogenase, Chain A, domain 2"/>
    <property type="match status" value="1"/>
</dbReference>
<dbReference type="InParanoid" id="A0A3P8WCS8"/>
<dbReference type="InterPro" id="IPR016161">
    <property type="entry name" value="Ald_DH/histidinol_DH"/>
</dbReference>
<dbReference type="AlphaFoldDB" id="A0A3P8WCS8"/>
<sequence length="521" mass="56155">MTTLRLLRGRGFLRLVLSDSSAAAGAMLRTTSSRNYSLDVADPLLRTQGYVNGRWVSAASVFPVLDPATGQEIARVTDCGPTEAKQAVDAAYTALHSWKQYTAKERSHLLRKWFDLMMLHKDDLAKLITFESGKPMRESLGEIGYSASFLEWFSEEARRVYGDIVPSPFRDRKILLLKQPVGVCSIITPWNFPSAMITRKVGAALAAGCTVVIKPAEDTPLSALALAELAEQAGIPAGVLNVVPCSREKTPSVGKVLCTDPLVAKISFTGSTATGKLLLKMAADTVKRTSMELGGHAPFIVFNSADVDKAVHGAMGSKFRNSGQTCVCSNRFLVQDGIYSRFMEKLGKAMDAELRLGHGSEPDTTQGPLINIKAAEKVVHQISDAVSRGANIIKGGNRLEGSFMEPTLLADVTTDMLCTQEETFGPLIPVIRFHTEEEAVSIANASNVGLAGYFFSEDPSQIWRVAEALEVGIVGVNEGLTSTVEASFGGVKESGLGNEGSKYGINEYLELKYMCFGGLKP</sequence>
<evidence type="ECO:0000256" key="4">
    <source>
        <dbReference type="ARBA" id="ARBA00023002"/>
    </source>
</evidence>
<dbReference type="InterPro" id="IPR010102">
    <property type="entry name" value="Succ_semiAld_DH"/>
</dbReference>
<dbReference type="OrthoDB" id="310895at2759"/>
<comment type="catalytic activity">
    <reaction evidence="5">
        <text>succinate semialdehyde + NAD(+) + H2O = succinate + NADH + 2 H(+)</text>
        <dbReference type="Rhea" id="RHEA:13217"/>
        <dbReference type="ChEBI" id="CHEBI:15377"/>
        <dbReference type="ChEBI" id="CHEBI:15378"/>
        <dbReference type="ChEBI" id="CHEBI:30031"/>
        <dbReference type="ChEBI" id="CHEBI:57540"/>
        <dbReference type="ChEBI" id="CHEBI:57706"/>
        <dbReference type="ChEBI" id="CHEBI:57945"/>
        <dbReference type="EC" id="1.2.1.24"/>
    </reaction>
</comment>
<dbReference type="PROSITE" id="PS00070">
    <property type="entry name" value="ALDEHYDE_DEHYDR_CYS"/>
    <property type="match status" value="1"/>
</dbReference>
<dbReference type="InterPro" id="IPR050740">
    <property type="entry name" value="Aldehyde_DH_Superfamily"/>
</dbReference>
<dbReference type="PANTHER" id="PTHR43353:SF5">
    <property type="entry name" value="SUCCINATE-SEMIALDEHYDE DEHYDROGENASE, MITOCHONDRIAL"/>
    <property type="match status" value="1"/>
</dbReference>
<dbReference type="GO" id="GO:0009450">
    <property type="term" value="P:gamma-aminobutyric acid catabolic process"/>
    <property type="evidence" value="ECO:0007669"/>
    <property type="project" value="UniProtKB-UniRule"/>
</dbReference>
<keyword evidence="5" id="KW-0496">Mitochondrion</keyword>
<keyword evidence="8" id="KW-1185">Reference proteome</keyword>
<dbReference type="STRING" id="244447.ENSCSEP00000022440"/>
<dbReference type="Ensembl" id="ENSCSET00000022727.1">
    <property type="protein sequence ID" value="ENSCSEP00000022440.1"/>
    <property type="gene ID" value="ENSCSEG00000014298.1"/>
</dbReference>
<reference evidence="7 8" key="1">
    <citation type="journal article" date="2014" name="Nat. Genet.">
        <title>Whole-genome sequence of a flatfish provides insights into ZW sex chromosome evolution and adaptation to a benthic lifestyle.</title>
        <authorList>
            <person name="Chen S."/>
            <person name="Zhang G."/>
            <person name="Shao C."/>
            <person name="Huang Q."/>
            <person name="Liu G."/>
            <person name="Zhang P."/>
            <person name="Song W."/>
            <person name="An N."/>
            <person name="Chalopin D."/>
            <person name="Volff J.N."/>
            <person name="Hong Y."/>
            <person name="Li Q."/>
            <person name="Sha Z."/>
            <person name="Zhou H."/>
            <person name="Xie M."/>
            <person name="Yu Q."/>
            <person name="Liu Y."/>
            <person name="Xiang H."/>
            <person name="Wang N."/>
            <person name="Wu K."/>
            <person name="Yang C."/>
            <person name="Zhou Q."/>
            <person name="Liao X."/>
            <person name="Yang L."/>
            <person name="Hu Q."/>
            <person name="Zhang J."/>
            <person name="Meng L."/>
            <person name="Jin L."/>
            <person name="Tian Y."/>
            <person name="Lian J."/>
            <person name="Yang J."/>
            <person name="Miao G."/>
            <person name="Liu S."/>
            <person name="Liang Z."/>
            <person name="Yan F."/>
            <person name="Li Y."/>
            <person name="Sun B."/>
            <person name="Zhang H."/>
            <person name="Zhang J."/>
            <person name="Zhu Y."/>
            <person name="Du M."/>
            <person name="Zhao Y."/>
            <person name="Schartl M."/>
            <person name="Tang Q."/>
            <person name="Wang J."/>
        </authorList>
    </citation>
    <scope>NUCLEOTIDE SEQUENCE</scope>
</reference>
<feature type="domain" description="Aldehyde dehydrogenase" evidence="6">
    <location>
        <begin position="55"/>
        <end position="513"/>
    </location>
</feature>
<dbReference type="NCBIfam" id="TIGR01780">
    <property type="entry name" value="SSADH"/>
    <property type="match status" value="1"/>
</dbReference>
<dbReference type="KEGG" id="csem:103388970"/>
<comment type="subcellular location">
    <subcellularLocation>
        <location evidence="5">Mitochondrion</location>
    </subcellularLocation>
</comment>
<dbReference type="PANTHER" id="PTHR43353">
    <property type="entry name" value="SUCCINATE-SEMIALDEHYDE DEHYDROGENASE, MITOCHONDRIAL"/>
    <property type="match status" value="1"/>
</dbReference>
<evidence type="ECO:0000313" key="7">
    <source>
        <dbReference type="Ensembl" id="ENSCSEP00000022440.1"/>
    </source>
</evidence>
<evidence type="ECO:0000256" key="2">
    <source>
        <dbReference type="ARBA" id="ARBA00005176"/>
    </source>
</evidence>
<dbReference type="GeneTree" id="ENSGT00930000151038"/>
<dbReference type="GeneID" id="103388970"/>
<dbReference type="OMA" id="IGELFCK"/>
<comment type="pathway">
    <text evidence="2 5">Amino-acid degradation; 4-aminobutanoate degradation.</text>
</comment>
<dbReference type="InterPro" id="IPR016162">
    <property type="entry name" value="Ald_DH_N"/>
</dbReference>
<protein>
    <recommendedName>
        <fullName evidence="5">Succinate-semialdehyde dehydrogenase</fullName>
        <ecNumber evidence="5">1.2.1.24</ecNumber>
    </recommendedName>
</protein>
<dbReference type="EC" id="1.2.1.24" evidence="5"/>
<comment type="similarity">
    <text evidence="3 5">Belongs to the aldehyde dehydrogenase family.</text>
</comment>
<dbReference type="GO" id="GO:0005739">
    <property type="term" value="C:mitochondrion"/>
    <property type="evidence" value="ECO:0007669"/>
    <property type="project" value="UniProtKB-SubCell"/>
</dbReference>
<dbReference type="CDD" id="cd07103">
    <property type="entry name" value="ALDH_F5_SSADH_GabD"/>
    <property type="match status" value="1"/>
</dbReference>
<proteinExistence type="inferred from homology"/>
<dbReference type="UniPathway" id="UPA00733"/>
<dbReference type="RefSeq" id="XP_024917500.1">
    <property type="nucleotide sequence ID" value="XM_025061732.1"/>
</dbReference>
<dbReference type="InterPro" id="IPR016163">
    <property type="entry name" value="Ald_DH_C"/>
</dbReference>
<reference evidence="7" key="2">
    <citation type="submission" date="2025-08" db="UniProtKB">
        <authorList>
            <consortium name="Ensembl"/>
        </authorList>
    </citation>
    <scope>IDENTIFICATION</scope>
</reference>
<evidence type="ECO:0000256" key="3">
    <source>
        <dbReference type="ARBA" id="ARBA00009986"/>
    </source>
</evidence>
<dbReference type="FunCoup" id="A0A3P8WCS8">
    <property type="interactions" value="756"/>
</dbReference>
<dbReference type="CTD" id="7915"/>
<comment type="function">
    <text evidence="1">Catalyzes one step in the degradation of the inhibitory neurotransmitter gamma-aminobutyric acid (GABA).</text>
</comment>
<accession>A0A3P8WCS8</accession>